<evidence type="ECO:0000256" key="10">
    <source>
        <dbReference type="ARBA" id="ARBA00023098"/>
    </source>
</evidence>
<dbReference type="InterPro" id="IPR052365">
    <property type="entry name" value="THEM4/THEM5_acyl-CoA_thioest"/>
</dbReference>
<comment type="catalytic activity">
    <reaction evidence="13">
        <text>(5Z,8Z,11Z,14Z)-eicosatetraenoyl-CoA + H2O = (5Z,8Z,11Z,14Z)-eicosatetraenoate + CoA + H(+)</text>
        <dbReference type="Rhea" id="RHEA:40151"/>
        <dbReference type="ChEBI" id="CHEBI:15377"/>
        <dbReference type="ChEBI" id="CHEBI:15378"/>
        <dbReference type="ChEBI" id="CHEBI:32395"/>
        <dbReference type="ChEBI" id="CHEBI:57287"/>
        <dbReference type="ChEBI" id="CHEBI:57368"/>
    </reaction>
    <physiologicalReaction direction="left-to-right" evidence="13">
        <dbReference type="Rhea" id="RHEA:40152"/>
    </physiologicalReaction>
</comment>
<dbReference type="EMBL" id="MAPZ01000031">
    <property type="protein sequence ID" value="OBY09498.1"/>
    <property type="molecule type" value="Genomic_DNA"/>
</dbReference>
<dbReference type="eggNOG" id="COG2050">
    <property type="taxonomic scope" value="Bacteria"/>
</dbReference>
<evidence type="ECO:0000256" key="12">
    <source>
        <dbReference type="ARBA" id="ARBA00023273"/>
    </source>
</evidence>
<reference evidence="25 26" key="1">
    <citation type="submission" date="2016-06" db="EMBL/GenBank/DDBJ databases">
        <authorList>
            <person name="Kjaerup R.B."/>
            <person name="Dalgaard T.S."/>
            <person name="Juul-Madsen H.R."/>
        </authorList>
    </citation>
    <scope>NUCLEOTIDE SEQUENCE [LARGE SCALE GENOMIC DNA]</scope>
    <source>
        <strain evidence="25 26">373-A1</strain>
    </source>
</reference>
<protein>
    <recommendedName>
        <fullName evidence="17">Acyl-coenzyme A thioesterase THEM4</fullName>
        <ecNumber evidence="16">3.1.2.2</ecNumber>
    </recommendedName>
    <alternativeName>
        <fullName evidence="18">Thioesterase superfamily member 4</fullName>
    </alternativeName>
</protein>
<comment type="catalytic activity">
    <reaction evidence="23">
        <text>tetradecanoyl-CoA + H2O = tetradecanoate + CoA + H(+)</text>
        <dbReference type="Rhea" id="RHEA:40119"/>
        <dbReference type="ChEBI" id="CHEBI:15377"/>
        <dbReference type="ChEBI" id="CHEBI:15378"/>
        <dbReference type="ChEBI" id="CHEBI:30807"/>
        <dbReference type="ChEBI" id="CHEBI:57287"/>
        <dbReference type="ChEBI" id="CHEBI:57385"/>
    </reaction>
    <physiologicalReaction direction="left-to-right" evidence="23">
        <dbReference type="Rhea" id="RHEA:40120"/>
    </physiologicalReaction>
</comment>
<evidence type="ECO:0000256" key="8">
    <source>
        <dbReference type="ARBA" id="ARBA00022832"/>
    </source>
</evidence>
<dbReference type="PANTHER" id="PTHR12418:SF19">
    <property type="entry name" value="ACYL-COENZYME A THIOESTERASE THEM4"/>
    <property type="match status" value="1"/>
</dbReference>
<comment type="catalytic activity">
    <reaction evidence="22">
        <text>dodecanoyl-CoA + H2O = dodecanoate + CoA + H(+)</text>
        <dbReference type="Rhea" id="RHEA:30135"/>
        <dbReference type="ChEBI" id="CHEBI:15377"/>
        <dbReference type="ChEBI" id="CHEBI:15378"/>
        <dbReference type="ChEBI" id="CHEBI:18262"/>
        <dbReference type="ChEBI" id="CHEBI:57287"/>
        <dbReference type="ChEBI" id="CHEBI:57375"/>
    </reaction>
    <physiologicalReaction direction="left-to-right" evidence="22">
        <dbReference type="Rhea" id="RHEA:30136"/>
    </physiologicalReaction>
</comment>
<keyword evidence="5" id="KW-0963">Cytoplasm</keyword>
<organism evidence="25 26">
    <name type="scientific">Clostridium paraputrificum</name>
    <dbReference type="NCBI Taxonomy" id="29363"/>
    <lineage>
        <taxon>Bacteria</taxon>
        <taxon>Bacillati</taxon>
        <taxon>Bacillota</taxon>
        <taxon>Clostridia</taxon>
        <taxon>Eubacteriales</taxon>
        <taxon>Clostridiaceae</taxon>
        <taxon>Clostridium</taxon>
    </lineage>
</organism>
<dbReference type="EC" id="3.1.2.2" evidence="16"/>
<evidence type="ECO:0000256" key="1">
    <source>
        <dbReference type="ARBA" id="ARBA00004170"/>
    </source>
</evidence>
<evidence type="ECO:0000256" key="13">
    <source>
        <dbReference type="ARBA" id="ARBA00035852"/>
    </source>
</evidence>
<dbReference type="PANTHER" id="PTHR12418">
    <property type="entry name" value="ACYL-COENZYME A THIOESTERASE THEM4"/>
    <property type="match status" value="1"/>
</dbReference>
<evidence type="ECO:0000259" key="24">
    <source>
        <dbReference type="Pfam" id="PF03061"/>
    </source>
</evidence>
<dbReference type="GO" id="GO:0005737">
    <property type="term" value="C:cytoplasm"/>
    <property type="evidence" value="ECO:0007669"/>
    <property type="project" value="UniProtKB-SubCell"/>
</dbReference>
<evidence type="ECO:0000256" key="21">
    <source>
        <dbReference type="ARBA" id="ARBA00047969"/>
    </source>
</evidence>
<comment type="caution">
    <text evidence="25">The sequence shown here is derived from an EMBL/GenBank/DDBJ whole genome shotgun (WGS) entry which is preliminary data.</text>
</comment>
<name>A0A174W8B6_9CLOT</name>
<keyword evidence="9" id="KW-0809">Transit peptide</keyword>
<dbReference type="RefSeq" id="WP_034866943.1">
    <property type="nucleotide sequence ID" value="NZ_CABHIH010000001.1"/>
</dbReference>
<keyword evidence="10" id="KW-0443">Lipid metabolism</keyword>
<comment type="catalytic activity">
    <reaction evidence="21">
        <text>decanoyl-CoA + H2O = decanoate + CoA + H(+)</text>
        <dbReference type="Rhea" id="RHEA:40059"/>
        <dbReference type="ChEBI" id="CHEBI:15377"/>
        <dbReference type="ChEBI" id="CHEBI:15378"/>
        <dbReference type="ChEBI" id="CHEBI:27689"/>
        <dbReference type="ChEBI" id="CHEBI:57287"/>
        <dbReference type="ChEBI" id="CHEBI:61430"/>
    </reaction>
    <physiologicalReaction direction="left-to-right" evidence="21">
        <dbReference type="Rhea" id="RHEA:40060"/>
    </physiologicalReaction>
</comment>
<evidence type="ECO:0000256" key="2">
    <source>
        <dbReference type="ARBA" id="ARBA00004496"/>
    </source>
</evidence>
<evidence type="ECO:0000256" key="9">
    <source>
        <dbReference type="ARBA" id="ARBA00022946"/>
    </source>
</evidence>
<keyword evidence="26" id="KW-1185">Reference proteome</keyword>
<keyword evidence="7" id="KW-0378">Hydrolase</keyword>
<comment type="catalytic activity">
    <reaction evidence="14">
        <text>(9Z)-octadecenoyl-CoA + H2O = (9Z)-octadecenoate + CoA + H(+)</text>
        <dbReference type="Rhea" id="RHEA:40139"/>
        <dbReference type="ChEBI" id="CHEBI:15377"/>
        <dbReference type="ChEBI" id="CHEBI:15378"/>
        <dbReference type="ChEBI" id="CHEBI:30823"/>
        <dbReference type="ChEBI" id="CHEBI:57287"/>
        <dbReference type="ChEBI" id="CHEBI:57387"/>
    </reaction>
    <physiologicalReaction direction="left-to-right" evidence="14">
        <dbReference type="Rhea" id="RHEA:40140"/>
    </physiologicalReaction>
</comment>
<dbReference type="GeneID" id="42777813"/>
<dbReference type="GO" id="GO:0016787">
    <property type="term" value="F:hydrolase activity"/>
    <property type="evidence" value="ECO:0007669"/>
    <property type="project" value="UniProtKB-KW"/>
</dbReference>
<dbReference type="CDD" id="cd03443">
    <property type="entry name" value="PaaI_thioesterase"/>
    <property type="match status" value="1"/>
</dbReference>
<dbReference type="Pfam" id="PF03061">
    <property type="entry name" value="4HBT"/>
    <property type="match status" value="1"/>
</dbReference>
<evidence type="ECO:0000256" key="14">
    <source>
        <dbReference type="ARBA" id="ARBA00037002"/>
    </source>
</evidence>
<keyword evidence="11" id="KW-0472">Membrane</keyword>
<evidence type="ECO:0000256" key="17">
    <source>
        <dbReference type="ARBA" id="ARBA00040123"/>
    </source>
</evidence>
<comment type="catalytic activity">
    <reaction evidence="20">
        <text>hexadecanoyl-CoA + H2O = hexadecanoate + CoA + H(+)</text>
        <dbReference type="Rhea" id="RHEA:16645"/>
        <dbReference type="ChEBI" id="CHEBI:7896"/>
        <dbReference type="ChEBI" id="CHEBI:15377"/>
        <dbReference type="ChEBI" id="CHEBI:15378"/>
        <dbReference type="ChEBI" id="CHEBI:57287"/>
        <dbReference type="ChEBI" id="CHEBI:57379"/>
        <dbReference type="EC" id="3.1.2.2"/>
    </reaction>
    <physiologicalReaction direction="left-to-right" evidence="20">
        <dbReference type="Rhea" id="RHEA:16646"/>
    </physiologicalReaction>
</comment>
<evidence type="ECO:0000256" key="6">
    <source>
        <dbReference type="ARBA" id="ARBA00022703"/>
    </source>
</evidence>
<evidence type="ECO:0000256" key="18">
    <source>
        <dbReference type="ARBA" id="ARBA00043210"/>
    </source>
</evidence>
<evidence type="ECO:0000256" key="7">
    <source>
        <dbReference type="ARBA" id="ARBA00022801"/>
    </source>
</evidence>
<evidence type="ECO:0000256" key="20">
    <source>
        <dbReference type="ARBA" id="ARBA00047734"/>
    </source>
</evidence>
<keyword evidence="6" id="KW-0053">Apoptosis</keyword>
<evidence type="ECO:0000256" key="4">
    <source>
        <dbReference type="ARBA" id="ARBA00022475"/>
    </source>
</evidence>
<dbReference type="Proteomes" id="UP000092714">
    <property type="component" value="Unassembled WGS sequence"/>
</dbReference>
<evidence type="ECO:0000256" key="19">
    <source>
        <dbReference type="ARBA" id="ARBA00047588"/>
    </source>
</evidence>
<evidence type="ECO:0000256" key="16">
    <source>
        <dbReference type="ARBA" id="ARBA00038848"/>
    </source>
</evidence>
<comment type="catalytic activity">
    <reaction evidence="19">
        <text>octanoyl-CoA + H2O = octanoate + CoA + H(+)</text>
        <dbReference type="Rhea" id="RHEA:30143"/>
        <dbReference type="ChEBI" id="CHEBI:15377"/>
        <dbReference type="ChEBI" id="CHEBI:15378"/>
        <dbReference type="ChEBI" id="CHEBI:25646"/>
        <dbReference type="ChEBI" id="CHEBI:57287"/>
        <dbReference type="ChEBI" id="CHEBI:57386"/>
    </reaction>
    <physiologicalReaction direction="left-to-right" evidence="19">
        <dbReference type="Rhea" id="RHEA:30144"/>
    </physiologicalReaction>
</comment>
<evidence type="ECO:0000313" key="25">
    <source>
        <dbReference type="EMBL" id="OBY09498.1"/>
    </source>
</evidence>
<evidence type="ECO:0000256" key="23">
    <source>
        <dbReference type="ARBA" id="ARBA00048180"/>
    </source>
</evidence>
<dbReference type="SUPFAM" id="SSF54637">
    <property type="entry name" value="Thioesterase/thiol ester dehydrase-isomerase"/>
    <property type="match status" value="1"/>
</dbReference>
<proteinExistence type="inferred from homology"/>
<evidence type="ECO:0000313" key="26">
    <source>
        <dbReference type="Proteomes" id="UP000092714"/>
    </source>
</evidence>
<dbReference type="Gene3D" id="3.10.129.10">
    <property type="entry name" value="Hotdog Thioesterase"/>
    <property type="match status" value="1"/>
</dbReference>
<dbReference type="AlphaFoldDB" id="A0A174W8B6"/>
<gene>
    <name evidence="25" type="ORF">CP373A1_15465</name>
</gene>
<evidence type="ECO:0000256" key="22">
    <source>
        <dbReference type="ARBA" id="ARBA00048074"/>
    </source>
</evidence>
<keyword evidence="8" id="KW-0276">Fatty acid metabolism</keyword>
<evidence type="ECO:0000256" key="3">
    <source>
        <dbReference type="ARBA" id="ARBA00004632"/>
    </source>
</evidence>
<sequence length="170" mass="18922">MKYKVLKKQNVGKMCFVCGTENNLGLKTDFYELENGELVGICKFKEGHQSFPGRGHGGVSAALLDETIGRAAAINNPDLWGVTIELSTKYRKPVPLEGEIKIVGRITKETNRMFEGTGEIILPNGDVAVTAKGRYIKMPIEKIANFDTNEETSEEWFPNLKDNDPTEIEL</sequence>
<evidence type="ECO:0000256" key="15">
    <source>
        <dbReference type="ARBA" id="ARBA00038456"/>
    </source>
</evidence>
<feature type="domain" description="Thioesterase" evidence="24">
    <location>
        <begin position="56"/>
        <end position="126"/>
    </location>
</feature>
<dbReference type="OrthoDB" id="9792301at2"/>
<dbReference type="InterPro" id="IPR006683">
    <property type="entry name" value="Thioestr_dom"/>
</dbReference>
<accession>A0A174W8B6</accession>
<dbReference type="GO" id="GO:0016020">
    <property type="term" value="C:membrane"/>
    <property type="evidence" value="ECO:0007669"/>
    <property type="project" value="UniProtKB-SubCell"/>
</dbReference>
<evidence type="ECO:0000256" key="11">
    <source>
        <dbReference type="ARBA" id="ARBA00023136"/>
    </source>
</evidence>
<dbReference type="GO" id="GO:0006631">
    <property type="term" value="P:fatty acid metabolic process"/>
    <property type="evidence" value="ECO:0007669"/>
    <property type="project" value="UniProtKB-KW"/>
</dbReference>
<keyword evidence="4" id="KW-1003">Cell membrane</keyword>
<evidence type="ECO:0000256" key="5">
    <source>
        <dbReference type="ARBA" id="ARBA00022490"/>
    </source>
</evidence>
<keyword evidence="12" id="KW-0966">Cell projection</keyword>
<dbReference type="InterPro" id="IPR029069">
    <property type="entry name" value="HotDog_dom_sf"/>
</dbReference>
<comment type="similarity">
    <text evidence="15">Belongs to the THEM4/THEM5 thioesterase family.</text>
</comment>
<comment type="subcellular location">
    <subcellularLocation>
        <location evidence="3">Cell projection</location>
        <location evidence="3">Ruffle membrane</location>
    </subcellularLocation>
    <subcellularLocation>
        <location evidence="2">Cytoplasm</location>
    </subcellularLocation>
    <subcellularLocation>
        <location evidence="1">Membrane</location>
        <topology evidence="1">Peripheral membrane protein</topology>
    </subcellularLocation>
</comment>